<keyword evidence="4" id="KW-1185">Reference proteome</keyword>
<dbReference type="eggNOG" id="COG0420">
    <property type="taxonomic scope" value="Bacteria"/>
</dbReference>
<dbReference type="SUPFAM" id="SSF56300">
    <property type="entry name" value="Metallo-dependent phosphatases"/>
    <property type="match status" value="1"/>
</dbReference>
<dbReference type="HOGENOM" id="CLU_026621_4_0_12"/>
<dbReference type="AlphaFoldDB" id="G8QQS0"/>
<dbReference type="KEGG" id="sgp:SpiGrapes_0875"/>
<organism evidence="3 4">
    <name type="scientific">Sphaerochaeta pleomorpha (strain ATCC BAA-1885 / DSM 22778 / Grapes)</name>
    <dbReference type="NCBI Taxonomy" id="158190"/>
    <lineage>
        <taxon>Bacteria</taxon>
        <taxon>Pseudomonadati</taxon>
        <taxon>Spirochaetota</taxon>
        <taxon>Spirochaetia</taxon>
        <taxon>Spirochaetales</taxon>
        <taxon>Sphaerochaetaceae</taxon>
        <taxon>Sphaerochaeta</taxon>
    </lineage>
</organism>
<evidence type="ECO:0000313" key="4">
    <source>
        <dbReference type="Proteomes" id="UP000005632"/>
    </source>
</evidence>
<dbReference type="GO" id="GO:0004527">
    <property type="term" value="F:exonuclease activity"/>
    <property type="evidence" value="ECO:0007669"/>
    <property type="project" value="UniProtKB-KW"/>
</dbReference>
<feature type="domain" description="Calcineurin-like phosphoesterase" evidence="2">
    <location>
        <begin position="1"/>
        <end position="188"/>
    </location>
</feature>
<keyword evidence="3" id="KW-0540">Nuclease</keyword>
<dbReference type="PANTHER" id="PTHR30337">
    <property type="entry name" value="COMPONENT OF ATP-DEPENDENT DSDNA EXONUCLEASE"/>
    <property type="match status" value="1"/>
</dbReference>
<keyword evidence="3" id="KW-0269">Exonuclease</keyword>
<dbReference type="Pfam" id="PF00149">
    <property type="entry name" value="Metallophos"/>
    <property type="match status" value="1"/>
</dbReference>
<keyword evidence="1" id="KW-0378">Hydrolase</keyword>
<dbReference type="Gene3D" id="3.60.21.10">
    <property type="match status" value="1"/>
</dbReference>
<evidence type="ECO:0000313" key="3">
    <source>
        <dbReference type="EMBL" id="AEV28701.1"/>
    </source>
</evidence>
<dbReference type="InterPro" id="IPR050535">
    <property type="entry name" value="DNA_Repair-Maintenance_Comp"/>
</dbReference>
<protein>
    <submittedName>
        <fullName evidence="3">DNA repair exonuclease</fullName>
    </submittedName>
</protein>
<dbReference type="STRING" id="158190.SpiGrapes_0875"/>
<dbReference type="InterPro" id="IPR029052">
    <property type="entry name" value="Metallo-depent_PP-like"/>
</dbReference>
<accession>G8QQS0</accession>
<gene>
    <name evidence="3" type="ordered locus">SpiGrapes_0875</name>
</gene>
<name>G8QQS0_SPHPG</name>
<dbReference type="InterPro" id="IPR041796">
    <property type="entry name" value="Mre11_N"/>
</dbReference>
<reference evidence="3 4" key="1">
    <citation type="submission" date="2011-11" db="EMBL/GenBank/DDBJ databases">
        <title>Complete sequence of Spirochaeta sp. grapes.</title>
        <authorList>
            <consortium name="US DOE Joint Genome Institute"/>
            <person name="Lucas S."/>
            <person name="Han J."/>
            <person name="Lapidus A."/>
            <person name="Cheng J.-F."/>
            <person name="Goodwin L."/>
            <person name="Pitluck S."/>
            <person name="Peters L."/>
            <person name="Ovchinnikova G."/>
            <person name="Munk A.C."/>
            <person name="Detter J.C."/>
            <person name="Han C."/>
            <person name="Tapia R."/>
            <person name="Land M."/>
            <person name="Hauser L."/>
            <person name="Kyrpides N."/>
            <person name="Ivanova N."/>
            <person name="Pagani I."/>
            <person name="Ritalahtilisa K."/>
            <person name="Loeffler F."/>
            <person name="Woyke T."/>
        </authorList>
    </citation>
    <scope>NUCLEOTIDE SEQUENCE [LARGE SCALE GENOMIC DNA]</scope>
    <source>
        <strain evidence="4">ATCC BAA-1885 / DSM 22778 / Grapes</strain>
    </source>
</reference>
<evidence type="ECO:0000256" key="1">
    <source>
        <dbReference type="ARBA" id="ARBA00022801"/>
    </source>
</evidence>
<evidence type="ECO:0000259" key="2">
    <source>
        <dbReference type="Pfam" id="PF00149"/>
    </source>
</evidence>
<dbReference type="InterPro" id="IPR004843">
    <property type="entry name" value="Calcineurin-like_PHP"/>
</dbReference>
<dbReference type="RefSeq" id="WP_014269550.1">
    <property type="nucleotide sequence ID" value="NC_016633.1"/>
</dbReference>
<sequence>MRIIACSDIHLGRIPSVNAHPGLTSHSAWDAIVEKAVALKVDAVVLAGDVVEKDNAWFEAYGPLAKGLETLHTSDIEVFAVAGNHDAKVFPRLAKEGEHIHMLGLNGTWEQVVYKGVRFVGWSFKDSACTANPLDSFERGFADFDGPILGLLHCDVDGSLMTSTYAPVSSTQFSATGVPLWVLGHIHAKRQLADNTGFYCGSPFALDSSETGEHGIWLLETVGEQSWKDPEFIPLSPWLFCDCEVDLEGIVSSDDLLNYIGKALRTTATKTSTSGFFGDLYCRLVFVGTVPTAFDLARALPLTDLQNLEIPLEQGYSVHVQPSFVDNTVLAVDLESLSAGVGPIALLAKQLLDMDTLPGLLEEVKDISQKSHNVPAFQSLMSTADIQDEAQVKELIRKSGFSLIRSMLSQRGSV</sequence>
<dbReference type="CDD" id="cd00840">
    <property type="entry name" value="MPP_Mre11_N"/>
    <property type="match status" value="1"/>
</dbReference>
<dbReference type="EMBL" id="CP003155">
    <property type="protein sequence ID" value="AEV28701.1"/>
    <property type="molecule type" value="Genomic_DNA"/>
</dbReference>
<dbReference type="Proteomes" id="UP000005632">
    <property type="component" value="Chromosome"/>
</dbReference>
<proteinExistence type="predicted"/>
<dbReference type="OrthoDB" id="9773856at2"/>